<dbReference type="Gene3D" id="2.130.10.10">
    <property type="entry name" value="YVTN repeat-like/Quinoprotein amine dehydrogenase"/>
    <property type="match status" value="2"/>
</dbReference>
<dbReference type="GO" id="GO:0060294">
    <property type="term" value="P:cilium movement involved in cell motility"/>
    <property type="evidence" value="ECO:0000318"/>
    <property type="project" value="GO_Central"/>
</dbReference>
<dbReference type="GO" id="GO:0045504">
    <property type="term" value="F:dynein heavy chain binding"/>
    <property type="evidence" value="ECO:0000318"/>
    <property type="project" value="GO_Central"/>
</dbReference>
<dbReference type="Proteomes" id="UP000001514">
    <property type="component" value="Unassembled WGS sequence"/>
</dbReference>
<dbReference type="InterPro" id="IPR050687">
    <property type="entry name" value="Dynein_IC"/>
</dbReference>
<accession>D8SGH1</accession>
<evidence type="ECO:0000256" key="3">
    <source>
        <dbReference type="ARBA" id="ARBA00022574"/>
    </source>
</evidence>
<comment type="subcellular location">
    <subcellularLocation>
        <location evidence="1">Cytoplasm</location>
    </subcellularLocation>
</comment>
<dbReference type="EMBL" id="GL377618">
    <property type="protein sequence ID" value="EFJ16689.1"/>
    <property type="molecule type" value="Genomic_DNA"/>
</dbReference>
<sequence length="469" mass="53286">MECRPFKDPAYDKCLAEQDIGIQSIPITRDCASQTDQEVSRNNCIQYQPRMLTDENRKIILDSDHMCAFLDSSKPRYVDALQQNEVLDLFEDDFASFGEEDEHAGQKTISVITIILECLSDIFSLRFNQSNPRFVAGGCYNGQVIIWDIAAAQMHMEAKEKESSDQADQGKDKEKKKAPIVICHLLSSAARSHNAIVSDLHWLPDYLQLDANGQISKGHSQSTKVLVSVGADGKAIFWNITDVDLNRNAGSDDERKAADTSNQKYRWDPALQIDLVGGDPRRIMGLLKMTIATDSRFFCSTEFGEVLRADFNVPKDKIIQDISQSHFGQKPIFISRSAEGYLTCGCWSPSRPGVLYIGRIDGSIEVWDLIDHSHQPSALASIGSCQVTSMEFWPLQSPQMLAVGDIQGILHIMEIPRRLRRMVHREKSMVRKFLDRQQAWVEDVESREKERLQEIEKRQKQEYDQRVLI</sequence>
<keyword evidence="4" id="KW-0677">Repeat</keyword>
<dbReference type="PANTHER" id="PTHR12442:SF5">
    <property type="entry name" value="DYNEIN AXONEMAL INTERMEDIATE CHAIN 3"/>
    <property type="match status" value="1"/>
</dbReference>
<dbReference type="Pfam" id="PF00400">
    <property type="entry name" value="WD40"/>
    <property type="match status" value="1"/>
</dbReference>
<dbReference type="SUPFAM" id="SSF50978">
    <property type="entry name" value="WD40 repeat-like"/>
    <property type="match status" value="1"/>
</dbReference>
<dbReference type="InterPro" id="IPR015943">
    <property type="entry name" value="WD40/YVTN_repeat-like_dom_sf"/>
</dbReference>
<dbReference type="GO" id="GO:0036159">
    <property type="term" value="P:inner dynein arm assembly"/>
    <property type="evidence" value="ECO:0000318"/>
    <property type="project" value="GO_Central"/>
</dbReference>
<dbReference type="PANTHER" id="PTHR12442">
    <property type="entry name" value="DYNEIN INTERMEDIATE CHAIN"/>
    <property type="match status" value="1"/>
</dbReference>
<keyword evidence="6" id="KW-1185">Reference proteome</keyword>
<dbReference type="KEGG" id="smo:SELMODRAFT_421824"/>
<dbReference type="InParanoid" id="D8SGH1"/>
<dbReference type="Gramene" id="EFJ16689">
    <property type="protein sequence ID" value="EFJ16689"/>
    <property type="gene ID" value="SELMODRAFT_421824"/>
</dbReference>
<dbReference type="InterPro" id="IPR036322">
    <property type="entry name" value="WD40_repeat_dom_sf"/>
</dbReference>
<gene>
    <name evidence="5" type="ORF">SELMODRAFT_421824</name>
</gene>
<dbReference type="STRING" id="88036.D8SGH1"/>
<dbReference type="GO" id="GO:0045503">
    <property type="term" value="F:dynein light chain binding"/>
    <property type="evidence" value="ECO:0000318"/>
    <property type="project" value="GO_Central"/>
</dbReference>
<dbReference type="eggNOG" id="KOG1587">
    <property type="taxonomic scope" value="Eukaryota"/>
</dbReference>
<evidence type="ECO:0000256" key="2">
    <source>
        <dbReference type="ARBA" id="ARBA00022490"/>
    </source>
</evidence>
<organism evidence="6">
    <name type="scientific">Selaginella moellendorffii</name>
    <name type="common">Spikemoss</name>
    <dbReference type="NCBI Taxonomy" id="88036"/>
    <lineage>
        <taxon>Eukaryota</taxon>
        <taxon>Viridiplantae</taxon>
        <taxon>Streptophyta</taxon>
        <taxon>Embryophyta</taxon>
        <taxon>Tracheophyta</taxon>
        <taxon>Lycopodiopsida</taxon>
        <taxon>Selaginellales</taxon>
        <taxon>Selaginellaceae</taxon>
        <taxon>Selaginella</taxon>
    </lineage>
</organism>
<proteinExistence type="predicted"/>
<dbReference type="InterPro" id="IPR001680">
    <property type="entry name" value="WD40_rpt"/>
</dbReference>
<keyword evidence="3" id="KW-0853">WD repeat</keyword>
<dbReference type="AlphaFoldDB" id="D8SGH1"/>
<protein>
    <submittedName>
        <fullName evidence="5">Uncharacterized protein</fullName>
    </submittedName>
</protein>
<evidence type="ECO:0000256" key="4">
    <source>
        <dbReference type="ARBA" id="ARBA00022737"/>
    </source>
</evidence>
<dbReference type="SMART" id="SM00320">
    <property type="entry name" value="WD40"/>
    <property type="match status" value="4"/>
</dbReference>
<evidence type="ECO:0000256" key="1">
    <source>
        <dbReference type="ARBA" id="ARBA00004496"/>
    </source>
</evidence>
<keyword evidence="2" id="KW-0963">Cytoplasm</keyword>
<evidence type="ECO:0000313" key="6">
    <source>
        <dbReference type="Proteomes" id="UP000001514"/>
    </source>
</evidence>
<evidence type="ECO:0000313" key="5">
    <source>
        <dbReference type="EMBL" id="EFJ16689.1"/>
    </source>
</evidence>
<dbReference type="GO" id="GO:0036156">
    <property type="term" value="C:inner dynein arm"/>
    <property type="evidence" value="ECO:0000318"/>
    <property type="project" value="GO_Central"/>
</dbReference>
<name>D8SGH1_SELML</name>
<dbReference type="HOGENOM" id="CLU_009390_1_0_1"/>
<reference evidence="5 6" key="1">
    <citation type="journal article" date="2011" name="Science">
        <title>The Selaginella genome identifies genetic changes associated with the evolution of vascular plants.</title>
        <authorList>
            <person name="Banks J.A."/>
            <person name="Nishiyama T."/>
            <person name="Hasebe M."/>
            <person name="Bowman J.L."/>
            <person name="Gribskov M."/>
            <person name="dePamphilis C."/>
            <person name="Albert V.A."/>
            <person name="Aono N."/>
            <person name="Aoyama T."/>
            <person name="Ambrose B.A."/>
            <person name="Ashton N.W."/>
            <person name="Axtell M.J."/>
            <person name="Barker E."/>
            <person name="Barker M.S."/>
            <person name="Bennetzen J.L."/>
            <person name="Bonawitz N.D."/>
            <person name="Chapple C."/>
            <person name="Cheng C."/>
            <person name="Correa L.G."/>
            <person name="Dacre M."/>
            <person name="DeBarry J."/>
            <person name="Dreyer I."/>
            <person name="Elias M."/>
            <person name="Engstrom E.M."/>
            <person name="Estelle M."/>
            <person name="Feng L."/>
            <person name="Finet C."/>
            <person name="Floyd S.K."/>
            <person name="Frommer W.B."/>
            <person name="Fujita T."/>
            <person name="Gramzow L."/>
            <person name="Gutensohn M."/>
            <person name="Harholt J."/>
            <person name="Hattori M."/>
            <person name="Heyl A."/>
            <person name="Hirai T."/>
            <person name="Hiwatashi Y."/>
            <person name="Ishikawa M."/>
            <person name="Iwata M."/>
            <person name="Karol K.G."/>
            <person name="Koehler B."/>
            <person name="Kolukisaoglu U."/>
            <person name="Kubo M."/>
            <person name="Kurata T."/>
            <person name="Lalonde S."/>
            <person name="Li K."/>
            <person name="Li Y."/>
            <person name="Litt A."/>
            <person name="Lyons E."/>
            <person name="Manning G."/>
            <person name="Maruyama T."/>
            <person name="Michael T.P."/>
            <person name="Mikami K."/>
            <person name="Miyazaki S."/>
            <person name="Morinaga S."/>
            <person name="Murata T."/>
            <person name="Mueller-Roeber B."/>
            <person name="Nelson D.R."/>
            <person name="Obara M."/>
            <person name="Oguri Y."/>
            <person name="Olmstead R.G."/>
            <person name="Onodera N."/>
            <person name="Petersen B.L."/>
            <person name="Pils B."/>
            <person name="Prigge M."/>
            <person name="Rensing S.A."/>
            <person name="Riano-Pachon D.M."/>
            <person name="Roberts A.W."/>
            <person name="Sato Y."/>
            <person name="Scheller H.V."/>
            <person name="Schulz B."/>
            <person name="Schulz C."/>
            <person name="Shakirov E.V."/>
            <person name="Shibagaki N."/>
            <person name="Shinohara N."/>
            <person name="Shippen D.E."/>
            <person name="Soerensen I."/>
            <person name="Sotooka R."/>
            <person name="Sugimoto N."/>
            <person name="Sugita M."/>
            <person name="Sumikawa N."/>
            <person name="Tanurdzic M."/>
            <person name="Theissen G."/>
            <person name="Ulvskov P."/>
            <person name="Wakazuki S."/>
            <person name="Weng J.K."/>
            <person name="Willats W.W."/>
            <person name="Wipf D."/>
            <person name="Wolf P.G."/>
            <person name="Yang L."/>
            <person name="Zimmer A.D."/>
            <person name="Zhu Q."/>
            <person name="Mitros T."/>
            <person name="Hellsten U."/>
            <person name="Loque D."/>
            <person name="Otillar R."/>
            <person name="Salamov A."/>
            <person name="Schmutz J."/>
            <person name="Shapiro H."/>
            <person name="Lindquist E."/>
            <person name="Lucas S."/>
            <person name="Rokhsar D."/>
            <person name="Grigoriev I.V."/>
        </authorList>
    </citation>
    <scope>NUCLEOTIDE SEQUENCE [LARGE SCALE GENOMIC DNA]</scope>
</reference>